<protein>
    <submittedName>
        <fullName evidence="1">Amidohydrolase</fullName>
    </submittedName>
</protein>
<evidence type="ECO:0000313" key="2">
    <source>
        <dbReference type="Proteomes" id="UP001185927"/>
    </source>
</evidence>
<organism evidence="1 2">
    <name type="scientific">Rhodococcus globerulus</name>
    <dbReference type="NCBI Taxonomy" id="33008"/>
    <lineage>
        <taxon>Bacteria</taxon>
        <taxon>Bacillati</taxon>
        <taxon>Actinomycetota</taxon>
        <taxon>Actinomycetes</taxon>
        <taxon>Mycobacteriales</taxon>
        <taxon>Nocardiaceae</taxon>
        <taxon>Rhodococcus</taxon>
    </lineage>
</organism>
<dbReference type="InterPro" id="IPR032466">
    <property type="entry name" value="Metal_Hydrolase"/>
</dbReference>
<evidence type="ECO:0000313" key="1">
    <source>
        <dbReference type="EMBL" id="MDV6271868.1"/>
    </source>
</evidence>
<dbReference type="SUPFAM" id="SSF51556">
    <property type="entry name" value="Metallo-dependent hydrolases"/>
    <property type="match status" value="1"/>
</dbReference>
<gene>
    <name evidence="1" type="ORF">R3Q16_35405</name>
</gene>
<name>A0ABU4C6N3_RHOGO</name>
<comment type="caution">
    <text evidence="1">The sequence shown here is derived from an EMBL/GenBank/DDBJ whole genome shotgun (WGS) entry which is preliminary data.</text>
</comment>
<accession>A0ABU4C6N3</accession>
<feature type="non-terminal residue" evidence="1">
    <location>
        <position position="169"/>
    </location>
</feature>
<proteinExistence type="predicted"/>
<keyword evidence="2" id="KW-1185">Reference proteome</keyword>
<reference evidence="1 2" key="1">
    <citation type="submission" date="2023-10" db="EMBL/GenBank/DDBJ databases">
        <title>Development of a sustainable strategy for remediation of hydrocarbon-contaminated territories based on the waste exchange concept.</title>
        <authorList>
            <person name="Krivoruchko A."/>
        </authorList>
    </citation>
    <scope>NUCLEOTIDE SEQUENCE [LARGE SCALE GENOMIC DNA]</scope>
    <source>
        <strain evidence="1 2">IEGM 1203</strain>
    </source>
</reference>
<dbReference type="Gene3D" id="3.20.20.140">
    <property type="entry name" value="Metal-dependent hydrolases"/>
    <property type="match status" value="1"/>
</dbReference>
<dbReference type="EMBL" id="JAWLKB010000133">
    <property type="protein sequence ID" value="MDV6271868.1"/>
    <property type="molecule type" value="Genomic_DNA"/>
</dbReference>
<sequence length="169" mass="19004">MPLQNHMHLISTDDHLIEHPKLWSDRLPKKFLDAGPRIIEKVMPRSVHAGDGARGDAGTKLAEVWIYEDRVYPYIGLNAVAGKKPEEYGAEPTRYEDMIAGCFDPKARVLDMDIDGVQAGLSFPSFPRFAGTVFLEGKDRELALLSVKAWNDYHIDEWCASAPDRLIPL</sequence>
<dbReference type="Proteomes" id="UP001185927">
    <property type="component" value="Unassembled WGS sequence"/>
</dbReference>